<dbReference type="InterPro" id="IPR036265">
    <property type="entry name" value="HIT-like_sf"/>
</dbReference>
<dbReference type="InterPro" id="IPR011146">
    <property type="entry name" value="HIT-like"/>
</dbReference>
<evidence type="ECO:0000256" key="3">
    <source>
        <dbReference type="ARBA" id="ARBA00024472"/>
    </source>
</evidence>
<evidence type="ECO:0000256" key="9">
    <source>
        <dbReference type="PROSITE-ProRule" id="PRU00464"/>
    </source>
</evidence>
<protein>
    <recommendedName>
        <fullName evidence="5">Adenosine 5'-monophosphoramidase HINT3</fullName>
    </recommendedName>
    <alternativeName>
        <fullName evidence="6">Histidine triad nucleotide-binding protein 3</fullName>
    </alternativeName>
</protein>
<feature type="domain" description="HIT" evidence="11">
    <location>
        <begin position="24"/>
        <end position="130"/>
    </location>
</feature>
<comment type="caution">
    <text evidence="12">The sequence shown here is derived from an EMBL/GenBank/DDBJ whole genome shotgun (WGS) entry which is preliminary data.</text>
</comment>
<keyword evidence="1" id="KW-0547">Nucleotide-binding</keyword>
<evidence type="ECO:0000256" key="10">
    <source>
        <dbReference type="SAM" id="SignalP"/>
    </source>
</evidence>
<feature type="signal peptide" evidence="10">
    <location>
        <begin position="1"/>
        <end position="17"/>
    </location>
</feature>
<dbReference type="FunCoup" id="A0A2J7RA74">
    <property type="interactions" value="268"/>
</dbReference>
<name>A0A2J7RA74_9NEOP</name>
<feature type="active site" description="Tele-AMP-histidine intermediate" evidence="7">
    <location>
        <position position="117"/>
    </location>
</feature>
<sequence length="152" mass="17677">MGLSVSIVLIVLALIMTQKKENCVFCRICNEEEQSEILYKDDEYVVFPDIKPAARHHYLIVTRKHIRNAKQLTVEHKSLVEKLVQIAKQVLNENGADLSDVRFGFHWPPFNSIQHLHLHAICPASSMSFVSRLIFRPDSWWFVSPEYVMSRL</sequence>
<dbReference type="PANTHER" id="PTHR12486:SF5">
    <property type="entry name" value="ADENOSINE 5'-MONOPHOSPHORAMIDASE HINT3"/>
    <property type="match status" value="1"/>
</dbReference>
<comment type="catalytic activity">
    <reaction evidence="3">
        <text>adenosine 5'-phosphoramidate + H2O = NH4(+) + AMP</text>
        <dbReference type="Rhea" id="RHEA:67916"/>
        <dbReference type="ChEBI" id="CHEBI:15377"/>
        <dbReference type="ChEBI" id="CHEBI:28938"/>
        <dbReference type="ChEBI" id="CHEBI:57890"/>
        <dbReference type="ChEBI" id="CHEBI:456215"/>
    </reaction>
</comment>
<evidence type="ECO:0000256" key="1">
    <source>
        <dbReference type="ARBA" id="ARBA00022741"/>
    </source>
</evidence>
<dbReference type="InParanoid" id="A0A2J7RA74"/>
<evidence type="ECO:0000256" key="2">
    <source>
        <dbReference type="ARBA" id="ARBA00022801"/>
    </source>
</evidence>
<evidence type="ECO:0000256" key="5">
    <source>
        <dbReference type="ARBA" id="ARBA00039802"/>
    </source>
</evidence>
<evidence type="ECO:0000313" key="12">
    <source>
        <dbReference type="EMBL" id="PNF37737.1"/>
    </source>
</evidence>
<evidence type="ECO:0000256" key="6">
    <source>
        <dbReference type="ARBA" id="ARBA00042361"/>
    </source>
</evidence>
<evidence type="ECO:0000256" key="8">
    <source>
        <dbReference type="PIRSR" id="PIRSR601310-3"/>
    </source>
</evidence>
<evidence type="ECO:0000256" key="4">
    <source>
        <dbReference type="ARBA" id="ARBA00025764"/>
    </source>
</evidence>
<proteinExistence type="inferred from homology"/>
<keyword evidence="2" id="KW-0378">Hydrolase</keyword>
<dbReference type="EMBL" id="NEVH01006576">
    <property type="protein sequence ID" value="PNF37737.1"/>
    <property type="molecule type" value="Genomic_DNA"/>
</dbReference>
<gene>
    <name evidence="12" type="ORF">B7P43_G11317</name>
</gene>
<dbReference type="PROSITE" id="PS51084">
    <property type="entry name" value="HIT_2"/>
    <property type="match status" value="1"/>
</dbReference>
<accession>A0A2J7RA74</accession>
<dbReference type="Gene3D" id="3.30.428.10">
    <property type="entry name" value="HIT-like"/>
    <property type="match status" value="1"/>
</dbReference>
<feature type="chain" id="PRO_5014334810" description="Adenosine 5'-monophosphoramidase HINT3" evidence="10">
    <location>
        <begin position="18"/>
        <end position="152"/>
    </location>
</feature>
<keyword evidence="10" id="KW-0732">Signal</keyword>
<dbReference type="SUPFAM" id="SSF54197">
    <property type="entry name" value="HIT-like"/>
    <property type="match status" value="1"/>
</dbReference>
<dbReference type="STRING" id="105785.A0A2J7RA74"/>
<evidence type="ECO:0000259" key="11">
    <source>
        <dbReference type="PROSITE" id="PS51084"/>
    </source>
</evidence>
<dbReference type="InterPro" id="IPR001310">
    <property type="entry name" value="Histidine_triad_HIT"/>
</dbReference>
<feature type="short sequence motif" description="Histidine triad motif" evidence="8 9">
    <location>
        <begin position="115"/>
        <end position="119"/>
    </location>
</feature>
<keyword evidence="13" id="KW-1185">Reference proteome</keyword>
<dbReference type="PANTHER" id="PTHR12486">
    <property type="entry name" value="APRATAXIN-RELATED"/>
    <property type="match status" value="1"/>
</dbReference>
<dbReference type="AlphaFoldDB" id="A0A2J7RA74"/>
<dbReference type="PRINTS" id="PR00332">
    <property type="entry name" value="HISTRIAD"/>
</dbReference>
<reference evidence="12 13" key="1">
    <citation type="submission" date="2017-12" db="EMBL/GenBank/DDBJ databases">
        <title>Hemimetabolous genomes reveal molecular basis of termite eusociality.</title>
        <authorList>
            <person name="Harrison M.C."/>
            <person name="Jongepier E."/>
            <person name="Robertson H.M."/>
            <person name="Arning N."/>
            <person name="Bitard-Feildel T."/>
            <person name="Chao H."/>
            <person name="Childers C.P."/>
            <person name="Dinh H."/>
            <person name="Doddapaneni H."/>
            <person name="Dugan S."/>
            <person name="Gowin J."/>
            <person name="Greiner C."/>
            <person name="Han Y."/>
            <person name="Hu H."/>
            <person name="Hughes D.S.T."/>
            <person name="Huylmans A.-K."/>
            <person name="Kemena C."/>
            <person name="Kremer L.P.M."/>
            <person name="Lee S.L."/>
            <person name="Lopez-Ezquerra A."/>
            <person name="Mallet L."/>
            <person name="Monroy-Kuhn J.M."/>
            <person name="Moser A."/>
            <person name="Murali S.C."/>
            <person name="Muzny D.M."/>
            <person name="Otani S."/>
            <person name="Piulachs M.-D."/>
            <person name="Poelchau M."/>
            <person name="Qu J."/>
            <person name="Schaub F."/>
            <person name="Wada-Katsumata A."/>
            <person name="Worley K.C."/>
            <person name="Xie Q."/>
            <person name="Ylla G."/>
            <person name="Poulsen M."/>
            <person name="Gibbs R.A."/>
            <person name="Schal C."/>
            <person name="Richards S."/>
            <person name="Belles X."/>
            <person name="Korb J."/>
            <person name="Bornberg-Bauer E."/>
        </authorList>
    </citation>
    <scope>NUCLEOTIDE SEQUENCE [LARGE SCALE GENOMIC DNA]</scope>
    <source>
        <tissue evidence="12">Whole body</tissue>
    </source>
</reference>
<dbReference type="GO" id="GO:0000166">
    <property type="term" value="F:nucleotide binding"/>
    <property type="evidence" value="ECO:0007669"/>
    <property type="project" value="UniProtKB-KW"/>
</dbReference>
<dbReference type="Proteomes" id="UP000235965">
    <property type="component" value="Unassembled WGS sequence"/>
</dbReference>
<dbReference type="GO" id="GO:0016787">
    <property type="term" value="F:hydrolase activity"/>
    <property type="evidence" value="ECO:0007669"/>
    <property type="project" value="UniProtKB-KW"/>
</dbReference>
<dbReference type="Pfam" id="PF11969">
    <property type="entry name" value="DcpS_C"/>
    <property type="match status" value="1"/>
</dbReference>
<evidence type="ECO:0000313" key="13">
    <source>
        <dbReference type="Proteomes" id="UP000235965"/>
    </source>
</evidence>
<organism evidence="12 13">
    <name type="scientific">Cryptotermes secundus</name>
    <dbReference type="NCBI Taxonomy" id="105785"/>
    <lineage>
        <taxon>Eukaryota</taxon>
        <taxon>Metazoa</taxon>
        <taxon>Ecdysozoa</taxon>
        <taxon>Arthropoda</taxon>
        <taxon>Hexapoda</taxon>
        <taxon>Insecta</taxon>
        <taxon>Pterygota</taxon>
        <taxon>Neoptera</taxon>
        <taxon>Polyneoptera</taxon>
        <taxon>Dictyoptera</taxon>
        <taxon>Blattodea</taxon>
        <taxon>Blattoidea</taxon>
        <taxon>Termitoidae</taxon>
        <taxon>Kalotermitidae</taxon>
        <taxon>Cryptotermitinae</taxon>
        <taxon>Cryptotermes</taxon>
    </lineage>
</organism>
<dbReference type="OrthoDB" id="1915375at2759"/>
<comment type="similarity">
    <text evidence="4">Belongs to the HINT family.</text>
</comment>
<evidence type="ECO:0000256" key="7">
    <source>
        <dbReference type="PIRSR" id="PIRSR601310-1"/>
    </source>
</evidence>